<sequence length="332" mass="36803">MNPLQKTSLGSTGLEVTRLGLGCTSLGGMYEDISEEQAFELVHRSLSLGLNLFDTAPFYGSGKSEERLGKALAEIPRDQFVLATKVGRTLIPTLGDDRGKKIFVNPLPFRPVFDFSYDGVMRSFEESLTRLKSDRIDIVHIHDPDDHYQEAIESAYPALEKLRSQGVIRAISVGMKQWQMLVRFAHEGDFDCFLLAGRYTLLDQSAMSKLFPLCIKKNISVILGGTYNSGILATGVQSGAKYDYAEAPPEIVDRVRRIEAVCDHYQVSLKAAASQFALAHSAVTTIIPGAASVKQMNENFNLLQQNIPDDFWTELQAKKLINQDAPLPKVTE</sequence>
<keyword evidence="2" id="KW-0614">Plasmid</keyword>
<dbReference type="SUPFAM" id="SSF51430">
    <property type="entry name" value="NAD(P)-linked oxidoreductase"/>
    <property type="match status" value="1"/>
</dbReference>
<dbReference type="RefSeq" id="WP_015328252.1">
    <property type="nucleotide sequence ID" value="NC_020050.1"/>
</dbReference>
<feature type="domain" description="NADP-dependent oxidoreductase" evidence="1">
    <location>
        <begin position="18"/>
        <end position="318"/>
    </location>
</feature>
<dbReference type="CDD" id="cd19152">
    <property type="entry name" value="AKR_AKR15A"/>
    <property type="match status" value="1"/>
</dbReference>
<evidence type="ECO:0000313" key="2">
    <source>
        <dbReference type="EMBL" id="AFZ28205.1"/>
    </source>
</evidence>
<dbReference type="AlphaFoldDB" id="K9X6B8"/>
<dbReference type="Gene3D" id="3.20.20.100">
    <property type="entry name" value="NADP-dependent oxidoreductase domain"/>
    <property type="match status" value="1"/>
</dbReference>
<proteinExistence type="predicted"/>
<dbReference type="GO" id="GO:0016491">
    <property type="term" value="F:oxidoreductase activity"/>
    <property type="evidence" value="ECO:0007669"/>
    <property type="project" value="InterPro"/>
</dbReference>
<dbReference type="PATRIC" id="fig|56107.3.peg.6870"/>
<dbReference type="GO" id="GO:0005829">
    <property type="term" value="C:cytosol"/>
    <property type="evidence" value="ECO:0007669"/>
    <property type="project" value="TreeGrafter"/>
</dbReference>
<geneLocation type="plasmid" evidence="2 3">
    <name>pCYLST.01</name>
</geneLocation>
<evidence type="ECO:0000313" key="3">
    <source>
        <dbReference type="Proteomes" id="UP000010475"/>
    </source>
</evidence>
<dbReference type="InterPro" id="IPR023210">
    <property type="entry name" value="NADP_OxRdtase_dom"/>
</dbReference>
<organism evidence="2 3">
    <name type="scientific">Cylindrospermum stagnale PCC 7417</name>
    <dbReference type="NCBI Taxonomy" id="56107"/>
    <lineage>
        <taxon>Bacteria</taxon>
        <taxon>Bacillati</taxon>
        <taxon>Cyanobacteriota</taxon>
        <taxon>Cyanophyceae</taxon>
        <taxon>Nostocales</taxon>
        <taxon>Nostocaceae</taxon>
        <taxon>Cylindrospermum</taxon>
    </lineage>
</organism>
<gene>
    <name evidence="2" type="ORF">Cylst_6410</name>
</gene>
<accession>K9X6B8</accession>
<reference evidence="2 3" key="1">
    <citation type="submission" date="2012-06" db="EMBL/GenBank/DDBJ databases">
        <title>Noncontiguous Finished plasmid 1 of genome of Cylindrospermum stagnale PCC 7417.</title>
        <authorList>
            <consortium name="US DOE Joint Genome Institute"/>
            <person name="Gugger M."/>
            <person name="Coursin T."/>
            <person name="Rippka R."/>
            <person name="Tandeau De Marsac N."/>
            <person name="Huntemann M."/>
            <person name="Wei C.-L."/>
            <person name="Han J."/>
            <person name="Detter J.C."/>
            <person name="Han C."/>
            <person name="Tapia R."/>
            <person name="Davenport K."/>
            <person name="Daligault H."/>
            <person name="Erkkila T."/>
            <person name="Gu W."/>
            <person name="Munk A.C.C."/>
            <person name="Teshima H."/>
            <person name="Xu Y."/>
            <person name="Chain P."/>
            <person name="Chen A."/>
            <person name="Krypides N."/>
            <person name="Mavromatis K."/>
            <person name="Markowitz V."/>
            <person name="Szeto E."/>
            <person name="Ivanova N."/>
            <person name="Mikhailova N."/>
            <person name="Ovchinnikova G."/>
            <person name="Pagani I."/>
            <person name="Pati A."/>
            <person name="Goodwin L."/>
            <person name="Peters L."/>
            <person name="Pitluck S."/>
            <person name="Woyke T."/>
            <person name="Kerfeld C."/>
        </authorList>
    </citation>
    <scope>NUCLEOTIDE SEQUENCE [LARGE SCALE GENOMIC DNA]</scope>
    <source>
        <strain evidence="2 3">PCC 7417</strain>
        <plasmid evidence="3">Plasmid pCYLST.01</plasmid>
    </source>
</reference>
<dbReference type="HOGENOM" id="CLU_023205_5_0_3"/>
<dbReference type="Pfam" id="PF00248">
    <property type="entry name" value="Aldo_ket_red"/>
    <property type="match status" value="1"/>
</dbReference>
<name>K9X6B8_9NOST</name>
<dbReference type="KEGG" id="csg:Cylst_6410"/>
<dbReference type="PANTHER" id="PTHR42686:SF1">
    <property type="entry name" value="GH17980P-RELATED"/>
    <property type="match status" value="1"/>
</dbReference>
<evidence type="ECO:0000259" key="1">
    <source>
        <dbReference type="Pfam" id="PF00248"/>
    </source>
</evidence>
<protein>
    <submittedName>
        <fullName evidence="2">Putative oxidoreductase, aryl-alcohol dehydrogenase like protein</fullName>
    </submittedName>
</protein>
<dbReference type="InterPro" id="IPR036812">
    <property type="entry name" value="NAD(P)_OxRdtase_dom_sf"/>
</dbReference>
<keyword evidence="3" id="KW-1185">Reference proteome</keyword>
<dbReference type="Proteomes" id="UP000010475">
    <property type="component" value="Plasmid pCYLST.01"/>
</dbReference>
<dbReference type="PANTHER" id="PTHR42686">
    <property type="entry name" value="GH17980P-RELATED"/>
    <property type="match status" value="1"/>
</dbReference>
<dbReference type="EMBL" id="CP003643">
    <property type="protein sequence ID" value="AFZ28205.1"/>
    <property type="molecule type" value="Genomic_DNA"/>
</dbReference>
<dbReference type="InterPro" id="IPR020471">
    <property type="entry name" value="AKR"/>
</dbReference>